<accession>A0A6J7J5L7</accession>
<protein>
    <submittedName>
        <fullName evidence="1">Unannotated protein</fullName>
    </submittedName>
</protein>
<organism evidence="1">
    <name type="scientific">freshwater metagenome</name>
    <dbReference type="NCBI Taxonomy" id="449393"/>
    <lineage>
        <taxon>unclassified sequences</taxon>
        <taxon>metagenomes</taxon>
        <taxon>ecological metagenomes</taxon>
    </lineage>
</organism>
<sequence>MTTIKATCPECGDVELTPAEVRVEVEETLAAPVSAFAFECRVCATHVRGPVDQPTAAALTRSGARTVHRRLPAEVREPHAVTPLTEDEVIAFGRWLEQSVDPIRHVLAA</sequence>
<dbReference type="EMBL" id="CAFBNF010000054">
    <property type="protein sequence ID" value="CAB4938320.1"/>
    <property type="molecule type" value="Genomic_DNA"/>
</dbReference>
<reference evidence="1" key="1">
    <citation type="submission" date="2020-05" db="EMBL/GenBank/DDBJ databases">
        <authorList>
            <person name="Chiriac C."/>
            <person name="Salcher M."/>
            <person name="Ghai R."/>
            <person name="Kavagutti S V."/>
        </authorList>
    </citation>
    <scope>NUCLEOTIDE SEQUENCE</scope>
</reference>
<proteinExistence type="predicted"/>
<name>A0A6J7J5L7_9ZZZZ</name>
<gene>
    <name evidence="1" type="ORF">UFOPK3773_00687</name>
</gene>
<dbReference type="AlphaFoldDB" id="A0A6J7J5L7"/>
<evidence type="ECO:0000313" key="1">
    <source>
        <dbReference type="EMBL" id="CAB4938320.1"/>
    </source>
</evidence>